<dbReference type="RefSeq" id="XP_046014771.1">
    <property type="nucleotide sequence ID" value="XM_046158262.1"/>
</dbReference>
<protein>
    <recommendedName>
        <fullName evidence="2">VOC domain-containing protein</fullName>
    </recommendedName>
</protein>
<dbReference type="AlphaFoldDB" id="A0A9P9BQA6"/>
<dbReference type="InterPro" id="IPR029068">
    <property type="entry name" value="Glyas_Bleomycin-R_OHBP_Dase"/>
</dbReference>
<keyword evidence="4" id="KW-1185">Reference proteome</keyword>
<evidence type="ECO:0000259" key="2">
    <source>
        <dbReference type="PROSITE" id="PS51819"/>
    </source>
</evidence>
<reference evidence="3" key="1">
    <citation type="journal article" date="2021" name="Nat. Commun.">
        <title>Genetic determinants of endophytism in the Arabidopsis root mycobiome.</title>
        <authorList>
            <person name="Mesny F."/>
            <person name="Miyauchi S."/>
            <person name="Thiergart T."/>
            <person name="Pickel B."/>
            <person name="Atanasova L."/>
            <person name="Karlsson M."/>
            <person name="Huettel B."/>
            <person name="Barry K.W."/>
            <person name="Haridas S."/>
            <person name="Chen C."/>
            <person name="Bauer D."/>
            <person name="Andreopoulos W."/>
            <person name="Pangilinan J."/>
            <person name="LaButti K."/>
            <person name="Riley R."/>
            <person name="Lipzen A."/>
            <person name="Clum A."/>
            <person name="Drula E."/>
            <person name="Henrissat B."/>
            <person name="Kohler A."/>
            <person name="Grigoriev I.V."/>
            <person name="Martin F.M."/>
            <person name="Hacquard S."/>
        </authorList>
    </citation>
    <scope>NUCLEOTIDE SEQUENCE</scope>
    <source>
        <strain evidence="3">MPI-CAGE-CH-0230</strain>
    </source>
</reference>
<comment type="caution">
    <text evidence="3">The sequence shown here is derived from an EMBL/GenBank/DDBJ whole genome shotgun (WGS) entry which is preliminary data.</text>
</comment>
<evidence type="ECO:0000313" key="3">
    <source>
        <dbReference type="EMBL" id="KAH7034678.1"/>
    </source>
</evidence>
<dbReference type="EMBL" id="JAGTJQ010000003">
    <property type="protein sequence ID" value="KAH7034678.1"/>
    <property type="molecule type" value="Genomic_DNA"/>
</dbReference>
<dbReference type="SUPFAM" id="SSF54593">
    <property type="entry name" value="Glyoxalase/Bleomycin resistance protein/Dihydroxybiphenyl dioxygenase"/>
    <property type="match status" value="1"/>
</dbReference>
<evidence type="ECO:0000313" key="4">
    <source>
        <dbReference type="Proteomes" id="UP000756346"/>
    </source>
</evidence>
<dbReference type="InterPro" id="IPR004360">
    <property type="entry name" value="Glyas_Fos-R_dOase_dom"/>
</dbReference>
<gene>
    <name evidence="3" type="ORF">B0I36DRAFT_360174</name>
</gene>
<dbReference type="OrthoDB" id="16820at2759"/>
<dbReference type="PANTHER" id="PTHR21366:SF14">
    <property type="entry name" value="GLYOXALASE DOMAIN-CONTAINING PROTEIN 5"/>
    <property type="match status" value="1"/>
</dbReference>
<dbReference type="Gene3D" id="3.10.180.10">
    <property type="entry name" value="2,3-Dihydroxybiphenyl 1,2-Dioxygenase, domain 1"/>
    <property type="match status" value="1"/>
</dbReference>
<name>A0A9P9BQA6_9PEZI</name>
<evidence type="ECO:0000256" key="1">
    <source>
        <dbReference type="ARBA" id="ARBA00010363"/>
    </source>
</evidence>
<dbReference type="Pfam" id="PF00903">
    <property type="entry name" value="Glyoxalase"/>
    <property type="match status" value="1"/>
</dbReference>
<comment type="similarity">
    <text evidence="1">Belongs to the glyoxalase I family.</text>
</comment>
<proteinExistence type="inferred from homology"/>
<sequence length="196" mass="21572">MAANANSQGTFNRPINHVAISCTDIDALVQWYAEVLGFQVISDVRHCKRSVDPTPFDTIFVSYPAETLQELKFAIMTSGNGVGIELFQFIDPAPEPGTGGGFNFTRTGFFHICVTDNNPEVLLSQIESRGGKRVGDYMDYSRYGLEGHKGIYTQDPWGNVIEVMSISLERVSSTGEALAKAAETLQKLARESEQKL</sequence>
<accession>A0A9P9BQA6</accession>
<dbReference type="PANTHER" id="PTHR21366">
    <property type="entry name" value="GLYOXALASE FAMILY PROTEIN"/>
    <property type="match status" value="1"/>
</dbReference>
<dbReference type="InterPro" id="IPR050383">
    <property type="entry name" value="GlyoxalaseI/FosfomycinResist"/>
</dbReference>
<dbReference type="PROSITE" id="PS51819">
    <property type="entry name" value="VOC"/>
    <property type="match status" value="1"/>
</dbReference>
<dbReference type="Proteomes" id="UP000756346">
    <property type="component" value="Unassembled WGS sequence"/>
</dbReference>
<dbReference type="InterPro" id="IPR037523">
    <property type="entry name" value="VOC_core"/>
</dbReference>
<organism evidence="3 4">
    <name type="scientific">Microdochium trichocladiopsis</name>
    <dbReference type="NCBI Taxonomy" id="1682393"/>
    <lineage>
        <taxon>Eukaryota</taxon>
        <taxon>Fungi</taxon>
        <taxon>Dikarya</taxon>
        <taxon>Ascomycota</taxon>
        <taxon>Pezizomycotina</taxon>
        <taxon>Sordariomycetes</taxon>
        <taxon>Xylariomycetidae</taxon>
        <taxon>Xylariales</taxon>
        <taxon>Microdochiaceae</taxon>
        <taxon>Microdochium</taxon>
    </lineage>
</organism>
<feature type="domain" description="VOC" evidence="2">
    <location>
        <begin position="14"/>
        <end position="166"/>
    </location>
</feature>
<dbReference type="GeneID" id="70187808"/>